<dbReference type="InterPro" id="IPR014710">
    <property type="entry name" value="RmlC-like_jellyroll"/>
</dbReference>
<dbReference type="KEGG" id="agv:OJF2_62000"/>
<dbReference type="RefSeq" id="WP_148597143.1">
    <property type="nucleotide sequence ID" value="NZ_CP042997.1"/>
</dbReference>
<keyword evidence="2" id="KW-0675">Receptor</keyword>
<accession>A0A5B9WBM7</accession>
<keyword evidence="3" id="KW-1185">Reference proteome</keyword>
<dbReference type="CDD" id="cd00038">
    <property type="entry name" value="CAP_ED"/>
    <property type="match status" value="1"/>
</dbReference>
<gene>
    <name evidence="2" type="primary">crp</name>
    <name evidence="2" type="ORF">OJF2_62000</name>
</gene>
<dbReference type="PROSITE" id="PS50042">
    <property type="entry name" value="CNMP_BINDING_3"/>
    <property type="match status" value="1"/>
</dbReference>
<sequence length="177" mass="19641">MIDEEAASRFMAAPWLSDVAHDAKLAILEALVEERAAAGSVLLAQGQPNDHLTFLIEGSVVLERTFPDGRKETITSLTAPAVFGTTSFFQPKPPTVTVAARTAVWMLTLHHPAHEALRRDNAHAAEALSLAVVRALSERFDLLDRLFTDYIAHHREASPASSEWSRFRSRLFEQQKL</sequence>
<dbReference type="Proteomes" id="UP000324233">
    <property type="component" value="Chromosome"/>
</dbReference>
<name>A0A5B9WBM7_9BACT</name>
<dbReference type="InterPro" id="IPR018490">
    <property type="entry name" value="cNMP-bd_dom_sf"/>
</dbReference>
<organism evidence="2 3">
    <name type="scientific">Aquisphaera giovannonii</name>
    <dbReference type="NCBI Taxonomy" id="406548"/>
    <lineage>
        <taxon>Bacteria</taxon>
        <taxon>Pseudomonadati</taxon>
        <taxon>Planctomycetota</taxon>
        <taxon>Planctomycetia</taxon>
        <taxon>Isosphaerales</taxon>
        <taxon>Isosphaeraceae</taxon>
        <taxon>Aquisphaera</taxon>
    </lineage>
</organism>
<evidence type="ECO:0000313" key="2">
    <source>
        <dbReference type="EMBL" id="QEH37609.1"/>
    </source>
</evidence>
<dbReference type="SMART" id="SM00100">
    <property type="entry name" value="cNMP"/>
    <property type="match status" value="1"/>
</dbReference>
<dbReference type="SUPFAM" id="SSF51206">
    <property type="entry name" value="cAMP-binding domain-like"/>
    <property type="match status" value="1"/>
</dbReference>
<dbReference type="OrthoDB" id="270618at2"/>
<dbReference type="AlphaFoldDB" id="A0A5B9WBM7"/>
<feature type="domain" description="Cyclic nucleotide-binding" evidence="1">
    <location>
        <begin position="15"/>
        <end position="109"/>
    </location>
</feature>
<dbReference type="EMBL" id="CP042997">
    <property type="protein sequence ID" value="QEH37609.1"/>
    <property type="molecule type" value="Genomic_DNA"/>
</dbReference>
<evidence type="ECO:0000259" key="1">
    <source>
        <dbReference type="PROSITE" id="PS50042"/>
    </source>
</evidence>
<proteinExistence type="predicted"/>
<reference evidence="2 3" key="1">
    <citation type="submission" date="2019-08" db="EMBL/GenBank/DDBJ databases">
        <title>Deep-cultivation of Planctomycetes and their phenomic and genomic characterization uncovers novel biology.</title>
        <authorList>
            <person name="Wiegand S."/>
            <person name="Jogler M."/>
            <person name="Boedeker C."/>
            <person name="Pinto D."/>
            <person name="Vollmers J."/>
            <person name="Rivas-Marin E."/>
            <person name="Kohn T."/>
            <person name="Peeters S.H."/>
            <person name="Heuer A."/>
            <person name="Rast P."/>
            <person name="Oberbeckmann S."/>
            <person name="Bunk B."/>
            <person name="Jeske O."/>
            <person name="Meyerdierks A."/>
            <person name="Storesund J.E."/>
            <person name="Kallscheuer N."/>
            <person name="Luecker S."/>
            <person name="Lage O.M."/>
            <person name="Pohl T."/>
            <person name="Merkel B.J."/>
            <person name="Hornburger P."/>
            <person name="Mueller R.-W."/>
            <person name="Bruemmer F."/>
            <person name="Labrenz M."/>
            <person name="Spormann A.M."/>
            <person name="Op den Camp H."/>
            <person name="Overmann J."/>
            <person name="Amann R."/>
            <person name="Jetten M.S.M."/>
            <person name="Mascher T."/>
            <person name="Medema M.H."/>
            <person name="Devos D.P."/>
            <person name="Kaster A.-K."/>
            <person name="Ovreas L."/>
            <person name="Rohde M."/>
            <person name="Galperin M.Y."/>
            <person name="Jogler C."/>
        </authorList>
    </citation>
    <scope>NUCLEOTIDE SEQUENCE [LARGE SCALE GENOMIC DNA]</scope>
    <source>
        <strain evidence="2 3">OJF2</strain>
    </source>
</reference>
<dbReference type="InterPro" id="IPR000595">
    <property type="entry name" value="cNMP-bd_dom"/>
</dbReference>
<dbReference type="Gene3D" id="2.60.120.10">
    <property type="entry name" value="Jelly Rolls"/>
    <property type="match status" value="1"/>
</dbReference>
<protein>
    <submittedName>
        <fullName evidence="2">cAMP receptor protein</fullName>
    </submittedName>
</protein>
<dbReference type="Pfam" id="PF00027">
    <property type="entry name" value="cNMP_binding"/>
    <property type="match status" value="1"/>
</dbReference>
<evidence type="ECO:0000313" key="3">
    <source>
        <dbReference type="Proteomes" id="UP000324233"/>
    </source>
</evidence>